<reference evidence="1" key="1">
    <citation type="submission" date="2021-12" db="EMBL/GenBank/DDBJ databases">
        <authorList>
            <person name="Rodrigo-Torres L."/>
            <person name="Arahal R. D."/>
            <person name="Lucena T."/>
        </authorList>
    </citation>
    <scope>NUCLEOTIDE SEQUENCE</scope>
    <source>
        <strain evidence="1">CECT 8419</strain>
    </source>
</reference>
<dbReference type="InterPro" id="IPR002591">
    <property type="entry name" value="Phosphodiest/P_Trfase"/>
</dbReference>
<proteinExistence type="predicted"/>
<organism evidence="1 2">
    <name type="scientific">Neolewinella maritima</name>
    <dbReference type="NCBI Taxonomy" id="1383882"/>
    <lineage>
        <taxon>Bacteria</taxon>
        <taxon>Pseudomonadati</taxon>
        <taxon>Bacteroidota</taxon>
        <taxon>Saprospiria</taxon>
        <taxon>Saprospirales</taxon>
        <taxon>Lewinellaceae</taxon>
        <taxon>Neolewinella</taxon>
    </lineage>
</organism>
<dbReference type="PANTHER" id="PTHR10151:SF120">
    <property type="entry name" value="BIS(5'-ADENOSYL)-TRIPHOSPHATASE"/>
    <property type="match status" value="1"/>
</dbReference>
<keyword evidence="2" id="KW-1185">Reference proteome</keyword>
<dbReference type="Gene3D" id="3.40.720.10">
    <property type="entry name" value="Alkaline Phosphatase, subunit A"/>
    <property type="match status" value="1"/>
</dbReference>
<comment type="caution">
    <text evidence="1">The sequence shown here is derived from an EMBL/GenBank/DDBJ whole genome shotgun (WGS) entry which is preliminary data.</text>
</comment>
<gene>
    <name evidence="1" type="ORF">LEM8419_02668</name>
</gene>
<dbReference type="EMBL" id="CAKLPZ010000003">
    <property type="protein sequence ID" value="CAH1001762.1"/>
    <property type="molecule type" value="Genomic_DNA"/>
</dbReference>
<sequence length="455" mass="51697">MQAVAILNIVGLSAGLIGPDTPFLRQWASSRTITTVDPVLPAVTTTAQTSYLTGKHPRDHGIVANGWLFRDEQEIKLWRQSNHLVQAKKIWEVARERDSAFTVANLFWWYNMYSSADYCVTPRPQYLADGRKLPDCYSYPMDLREKLQAELGTFPLFSFWGPRTNIVSSRWIADAAMRVYDWHRPTMNLVYLPHLDYNLQRHGPGHPSVQQDLREIDTVVQDLIEYYEGKGVQVQIVSEYGITSVDRPVHINRILREAGLISVREERGTELLDVGTCRAVAMADHQIAHVYIKDPEDIPHVRALLQRVPGIGLLLDEEGKKFHKIDHPRAGELVAVADDRSWFTYYYWLDDARAPDYARTVDIHKKPGYDPVEMFLDPAKKLIIPRIALKVAGKKLGFRTLMDVVPLQAELVRGSHGNLTGADADKPVFISGMDTPDRLEAPEVFSWLLRSVFGS</sequence>
<dbReference type="PANTHER" id="PTHR10151">
    <property type="entry name" value="ECTONUCLEOTIDE PYROPHOSPHATASE/PHOSPHODIESTERASE"/>
    <property type="match status" value="1"/>
</dbReference>
<dbReference type="InterPro" id="IPR017850">
    <property type="entry name" value="Alkaline_phosphatase_core_sf"/>
</dbReference>
<protein>
    <recommendedName>
        <fullName evidence="3">Alkaline phosphatase family protein</fullName>
    </recommendedName>
</protein>
<evidence type="ECO:0000313" key="2">
    <source>
        <dbReference type="Proteomes" id="UP000837803"/>
    </source>
</evidence>
<name>A0ABM9B3G4_9BACT</name>
<dbReference type="Pfam" id="PF01663">
    <property type="entry name" value="Phosphodiest"/>
    <property type="match status" value="1"/>
</dbReference>
<dbReference type="RefSeq" id="WP_238751611.1">
    <property type="nucleotide sequence ID" value="NZ_CAKLPZ010000003.1"/>
</dbReference>
<evidence type="ECO:0008006" key="3">
    <source>
        <dbReference type="Google" id="ProtNLM"/>
    </source>
</evidence>
<dbReference type="SUPFAM" id="SSF53649">
    <property type="entry name" value="Alkaline phosphatase-like"/>
    <property type="match status" value="1"/>
</dbReference>
<dbReference type="Proteomes" id="UP000837803">
    <property type="component" value="Unassembled WGS sequence"/>
</dbReference>
<accession>A0ABM9B3G4</accession>
<evidence type="ECO:0000313" key="1">
    <source>
        <dbReference type="EMBL" id="CAH1001762.1"/>
    </source>
</evidence>